<dbReference type="GO" id="GO:0005829">
    <property type="term" value="C:cytosol"/>
    <property type="evidence" value="ECO:0007669"/>
    <property type="project" value="TreeGrafter"/>
</dbReference>
<reference evidence="3" key="1">
    <citation type="submission" date="2017-05" db="EMBL/GenBank/DDBJ databases">
        <title>The Genome Sequence of Enterococcus sp. 4G2_DIV0659.</title>
        <authorList>
            <consortium name="The Broad Institute Genomics Platform"/>
            <consortium name="The Broad Institute Genomic Center for Infectious Diseases"/>
            <person name="Earl A."/>
            <person name="Manson A."/>
            <person name="Schwartman J."/>
            <person name="Gilmore M."/>
            <person name="Abouelleil A."/>
            <person name="Cao P."/>
            <person name="Chapman S."/>
            <person name="Cusick C."/>
            <person name="Shea T."/>
            <person name="Young S."/>
            <person name="Neafsey D."/>
            <person name="Nusbaum C."/>
            <person name="Birren B."/>
        </authorList>
    </citation>
    <scope>NUCLEOTIDE SEQUENCE [LARGE SCALE GENOMIC DNA]</scope>
    <source>
        <strain evidence="3">4G2_DIV0659</strain>
    </source>
</reference>
<dbReference type="SUPFAM" id="SSF51430">
    <property type="entry name" value="NAD(P)-linked oxidoreductase"/>
    <property type="match status" value="1"/>
</dbReference>
<dbReference type="InterPro" id="IPR050523">
    <property type="entry name" value="AKR_Detox_Biosynth"/>
</dbReference>
<dbReference type="RefSeq" id="WP_086329798.1">
    <property type="nucleotide sequence ID" value="NZ_NGLE02000001.1"/>
</dbReference>
<dbReference type="Pfam" id="PF00248">
    <property type="entry name" value="Aldo_ket_red"/>
    <property type="match status" value="1"/>
</dbReference>
<dbReference type="GO" id="GO:0016491">
    <property type="term" value="F:oxidoreductase activity"/>
    <property type="evidence" value="ECO:0007669"/>
    <property type="project" value="InterPro"/>
</dbReference>
<dbReference type="EMBL" id="NGLE02000001">
    <property type="protein sequence ID" value="MEI5995361.1"/>
    <property type="molecule type" value="Genomic_DNA"/>
</dbReference>
<feature type="domain" description="NADP-dependent oxidoreductase" evidence="1">
    <location>
        <begin position="17"/>
        <end position="294"/>
    </location>
</feature>
<evidence type="ECO:0000313" key="2">
    <source>
        <dbReference type="EMBL" id="MEI5995361.1"/>
    </source>
</evidence>
<dbReference type="InterPro" id="IPR020471">
    <property type="entry name" value="AKR"/>
</dbReference>
<sequence>MKQIQLGTSELQVASVILGCMRINSAENPTKVIETAYENGIDFFDHADIYGGGECETIFGKALKETSIKREQIIIQTKCGIRKGMFDFSKEHIIASVEESLKRLGVDYVDTLLLHRPDTLVEPEEVATAFDQLETQGKVKYFGVSNQKPMQIELLKKSVEQPLVANQLQFGIKHTGMIDQGIHVNMTDEVSNDRDGSILEYSRLNQMTIQAWSPYQYGFFEGVFIGNKQFSDLNAVLDRIAEKHNSTATGLATAWILRHPANMQVIAGTMNQERIKEISAASDIVLSREDWYEIYRAAGNILP</sequence>
<dbReference type="PRINTS" id="PR00069">
    <property type="entry name" value="ALDKETRDTASE"/>
</dbReference>
<organism evidence="3">
    <name type="scientific">Candidatus Enterococcus mansonii</name>
    <dbReference type="NCBI Taxonomy" id="1834181"/>
    <lineage>
        <taxon>Bacteria</taxon>
        <taxon>Bacillati</taxon>
        <taxon>Bacillota</taxon>
        <taxon>Bacilli</taxon>
        <taxon>Lactobacillales</taxon>
        <taxon>Enterococcaceae</taxon>
        <taxon>Enterococcus</taxon>
    </lineage>
</organism>
<dbReference type="STRING" id="1834181.A5880_000846"/>
<comment type="caution">
    <text evidence="3">The sequence shown here is derived from an EMBL/GenBank/DDBJ whole genome shotgun (WGS) entry which is preliminary data.</text>
</comment>
<keyword evidence="4" id="KW-1185">Reference proteome</keyword>
<gene>
    <name evidence="3" type="ORF">A5880_000846</name>
    <name evidence="2" type="ORF">A5880_002951</name>
</gene>
<dbReference type="PANTHER" id="PTHR43364">
    <property type="entry name" value="NADH-SPECIFIC METHYLGLYOXAL REDUCTASE-RELATED"/>
    <property type="match status" value="1"/>
</dbReference>
<protein>
    <submittedName>
        <fullName evidence="2 3">Aldo/keto reductase</fullName>
    </submittedName>
</protein>
<dbReference type="OrthoDB" id="9773828at2"/>
<dbReference type="Proteomes" id="UP000195139">
    <property type="component" value="Unassembled WGS sequence"/>
</dbReference>
<evidence type="ECO:0000259" key="1">
    <source>
        <dbReference type="Pfam" id="PF00248"/>
    </source>
</evidence>
<dbReference type="AlphaFoldDB" id="A0A242CIU4"/>
<dbReference type="InterPro" id="IPR023210">
    <property type="entry name" value="NADP_OxRdtase_dom"/>
</dbReference>
<evidence type="ECO:0000313" key="4">
    <source>
        <dbReference type="Proteomes" id="UP000195139"/>
    </source>
</evidence>
<evidence type="ECO:0000313" key="3">
    <source>
        <dbReference type="EMBL" id="OTO10163.1"/>
    </source>
</evidence>
<dbReference type="Gene3D" id="3.20.20.100">
    <property type="entry name" value="NADP-dependent oxidoreductase domain"/>
    <property type="match status" value="1"/>
</dbReference>
<dbReference type="InterPro" id="IPR036812">
    <property type="entry name" value="NAD(P)_OxRdtase_dom_sf"/>
</dbReference>
<proteinExistence type="predicted"/>
<name>A0A242CIU4_9ENTE</name>
<reference evidence="2 4" key="2">
    <citation type="submission" date="2018-07" db="EMBL/GenBank/DDBJ databases">
        <title>The Genome Sequence of Enterococcus sp. DIV0659b.</title>
        <authorList>
            <consortium name="The Broad Institute Genomics Platform"/>
            <consortium name="The Broad Institute Genomic Center for Infectious Diseases"/>
            <person name="Earl A."/>
            <person name="Manson A."/>
            <person name="Schwartman J."/>
            <person name="Gilmore M."/>
            <person name="Abouelleil A."/>
            <person name="Cao P."/>
            <person name="Chapman S."/>
            <person name="Cusick C."/>
            <person name="Shea T."/>
            <person name="Young S."/>
            <person name="Neafsey D."/>
            <person name="Nusbaum C."/>
            <person name="Birren B."/>
        </authorList>
    </citation>
    <scope>NUCLEOTIDE SEQUENCE [LARGE SCALE GENOMIC DNA]</scope>
    <source>
        <strain evidence="2 4">4G2_DIV0659</strain>
    </source>
</reference>
<dbReference type="CDD" id="cd19092">
    <property type="entry name" value="AKR_BsYcsN_EcYdhF-like"/>
    <property type="match status" value="1"/>
</dbReference>
<dbReference type="PANTHER" id="PTHR43364:SF1">
    <property type="entry name" value="OXIDOREDUCTASE YDHF"/>
    <property type="match status" value="1"/>
</dbReference>
<accession>A0A242CIU4</accession>
<dbReference type="EMBL" id="NGLE01000001">
    <property type="protein sequence ID" value="OTO10163.1"/>
    <property type="molecule type" value="Genomic_DNA"/>
</dbReference>